<feature type="region of interest" description="Disordered" evidence="8">
    <location>
        <begin position="428"/>
        <end position="462"/>
    </location>
</feature>
<protein>
    <submittedName>
        <fullName evidence="11">Homeobox domain-containing protein</fullName>
    </submittedName>
</protein>
<dbReference type="STRING" id="131310.A0A0N4ZS63"/>
<dbReference type="CDD" id="cd00086">
    <property type="entry name" value="homeodomain"/>
    <property type="match status" value="1"/>
</dbReference>
<evidence type="ECO:0000313" key="10">
    <source>
        <dbReference type="Proteomes" id="UP000038045"/>
    </source>
</evidence>
<evidence type="ECO:0000259" key="9">
    <source>
        <dbReference type="PROSITE" id="PS50071"/>
    </source>
</evidence>
<comment type="similarity">
    <text evidence="2">Belongs to the paired homeobox family.</text>
</comment>
<dbReference type="GO" id="GO:0007399">
    <property type="term" value="P:nervous system development"/>
    <property type="evidence" value="ECO:0007669"/>
    <property type="project" value="UniProtKB-ARBA"/>
</dbReference>
<evidence type="ECO:0000313" key="11">
    <source>
        <dbReference type="WBParaSite" id="PTRK_0001134400.1"/>
    </source>
</evidence>
<sequence>MQRHIFLLNKRIFERNVVMLHSNFLSNQVQEKISSKNINPSNLERSLSQRSYEFGHPYVTEDFGLFSGGADVYKSSKSFLDIPTQPRTLDFYSSLNFHNELEQQHIDLSALLDDVVHIEDVENYIENSNSKAKLTLSGERNKIFDIVKMKNLVAELDYENIVNELNTKKWPKFRNNENLLNSVIHIVVQCASECTEIKKVIIDFAKSDSLAYLNNSVAIQYYLRILKEHNIEVVIEEVNNIKDLFLLDALSTVGSKKHAKIIKNETDNHIRELINTAIDMECSFKDIEKLCKILISKKYINNLSIYFECIVSKLLDKGDLRSALHYFYIKRRIQLVTMKNDSPSTSSDSSNNINSLNLSSSQTAASLLLNHNALGAAAAISQQDLKTKELAQALQDFSYYPPLDHNAVSVGNGSNSIRNMVESGDESFKKMRNDSNGNNGQQIFNSSGMNSSVPQTPASDYRRRHRTTFTQEQLAELDNAFQKSHYPDIYVREELARITKLNEARIQVWFQNRRAKHRKQEKQIQKALVGQGNPMTANRSAADSFWYQPYPVARQMGYPTTNMSYGTTTGSGAFGAGMPSASIGTFGADMTEDFYQKSLALRMSQTGAANLQYQS</sequence>
<evidence type="ECO:0000256" key="1">
    <source>
        <dbReference type="ARBA" id="ARBA00004123"/>
    </source>
</evidence>
<dbReference type="InterPro" id="IPR017970">
    <property type="entry name" value="Homeobox_CS"/>
</dbReference>
<dbReference type="PROSITE" id="PS00027">
    <property type="entry name" value="HOMEOBOX_1"/>
    <property type="match status" value="1"/>
</dbReference>
<dbReference type="GO" id="GO:0000977">
    <property type="term" value="F:RNA polymerase II transcription regulatory region sequence-specific DNA binding"/>
    <property type="evidence" value="ECO:0007669"/>
    <property type="project" value="TreeGrafter"/>
</dbReference>
<dbReference type="Proteomes" id="UP000038045">
    <property type="component" value="Unplaced"/>
</dbReference>
<evidence type="ECO:0000256" key="3">
    <source>
        <dbReference type="ARBA" id="ARBA00023125"/>
    </source>
</evidence>
<accession>A0A0N4ZS63</accession>
<dbReference type="AlphaFoldDB" id="A0A0N4ZS63"/>
<reference evidence="11" key="1">
    <citation type="submission" date="2017-02" db="UniProtKB">
        <authorList>
            <consortium name="WormBaseParasite"/>
        </authorList>
    </citation>
    <scope>IDENTIFICATION</scope>
</reference>
<dbReference type="SMART" id="SM00389">
    <property type="entry name" value="HOX"/>
    <property type="match status" value="1"/>
</dbReference>
<feature type="domain" description="Homeobox" evidence="9">
    <location>
        <begin position="460"/>
        <end position="520"/>
    </location>
</feature>
<evidence type="ECO:0000256" key="6">
    <source>
        <dbReference type="PROSITE-ProRule" id="PRU00108"/>
    </source>
</evidence>
<evidence type="ECO:0000256" key="2">
    <source>
        <dbReference type="ARBA" id="ARBA00005733"/>
    </source>
</evidence>
<evidence type="ECO:0000256" key="8">
    <source>
        <dbReference type="SAM" id="MobiDB-lite"/>
    </source>
</evidence>
<dbReference type="InterPro" id="IPR050649">
    <property type="entry name" value="Paired_Homeobox_TFs"/>
</dbReference>
<feature type="compositionally biased region" description="Polar residues" evidence="8">
    <location>
        <begin position="434"/>
        <end position="458"/>
    </location>
</feature>
<evidence type="ECO:0000256" key="7">
    <source>
        <dbReference type="RuleBase" id="RU000682"/>
    </source>
</evidence>
<dbReference type="InterPro" id="IPR001356">
    <property type="entry name" value="HD"/>
</dbReference>
<dbReference type="InterPro" id="IPR009057">
    <property type="entry name" value="Homeodomain-like_sf"/>
</dbReference>
<keyword evidence="5 6" id="KW-0539">Nucleus</keyword>
<dbReference type="GO" id="GO:0005634">
    <property type="term" value="C:nucleus"/>
    <property type="evidence" value="ECO:0007669"/>
    <property type="project" value="UniProtKB-SubCell"/>
</dbReference>
<keyword evidence="3 6" id="KW-0238">DNA-binding</keyword>
<evidence type="ECO:0000256" key="5">
    <source>
        <dbReference type="ARBA" id="ARBA00023242"/>
    </source>
</evidence>
<dbReference type="PANTHER" id="PTHR24329">
    <property type="entry name" value="HOMEOBOX PROTEIN ARISTALESS"/>
    <property type="match status" value="1"/>
</dbReference>
<proteinExistence type="inferred from homology"/>
<comment type="subcellular location">
    <subcellularLocation>
        <location evidence="1 6 7">Nucleus</location>
    </subcellularLocation>
</comment>
<dbReference type="GO" id="GO:0000981">
    <property type="term" value="F:DNA-binding transcription factor activity, RNA polymerase II-specific"/>
    <property type="evidence" value="ECO:0007669"/>
    <property type="project" value="InterPro"/>
</dbReference>
<dbReference type="FunFam" id="1.10.10.60:FF:000138">
    <property type="entry name" value="Homeobox protein prophet of Pit-1"/>
    <property type="match status" value="1"/>
</dbReference>
<feature type="DNA-binding region" description="Homeobox" evidence="6">
    <location>
        <begin position="462"/>
        <end position="521"/>
    </location>
</feature>
<dbReference type="Gene3D" id="1.10.10.60">
    <property type="entry name" value="Homeodomain-like"/>
    <property type="match status" value="1"/>
</dbReference>
<keyword evidence="10" id="KW-1185">Reference proteome</keyword>
<name>A0A0N4ZS63_PARTI</name>
<dbReference type="SUPFAM" id="SSF46689">
    <property type="entry name" value="Homeodomain-like"/>
    <property type="match status" value="1"/>
</dbReference>
<organism evidence="10 11">
    <name type="scientific">Parastrongyloides trichosuri</name>
    <name type="common">Possum-specific nematode worm</name>
    <dbReference type="NCBI Taxonomy" id="131310"/>
    <lineage>
        <taxon>Eukaryota</taxon>
        <taxon>Metazoa</taxon>
        <taxon>Ecdysozoa</taxon>
        <taxon>Nematoda</taxon>
        <taxon>Chromadorea</taxon>
        <taxon>Rhabditida</taxon>
        <taxon>Tylenchina</taxon>
        <taxon>Panagrolaimomorpha</taxon>
        <taxon>Strongyloidoidea</taxon>
        <taxon>Strongyloididae</taxon>
        <taxon>Parastrongyloides</taxon>
    </lineage>
</organism>
<keyword evidence="4 6" id="KW-0371">Homeobox</keyword>
<dbReference type="PROSITE" id="PS50071">
    <property type="entry name" value="HOMEOBOX_2"/>
    <property type="match status" value="1"/>
</dbReference>
<dbReference type="PANTHER" id="PTHR24329:SF577">
    <property type="entry name" value="HOMEOBOX PROTEIN UNC-42"/>
    <property type="match status" value="1"/>
</dbReference>
<dbReference type="Pfam" id="PF00046">
    <property type="entry name" value="Homeodomain"/>
    <property type="match status" value="1"/>
</dbReference>
<dbReference type="WBParaSite" id="PTRK_0001134400.1">
    <property type="protein sequence ID" value="PTRK_0001134400.1"/>
    <property type="gene ID" value="PTRK_0001134400"/>
</dbReference>
<evidence type="ECO:0000256" key="4">
    <source>
        <dbReference type="ARBA" id="ARBA00023155"/>
    </source>
</evidence>